<evidence type="ECO:0000256" key="2">
    <source>
        <dbReference type="ARBA" id="ARBA00007430"/>
    </source>
</evidence>
<feature type="transmembrane region" description="Helical" evidence="7">
    <location>
        <begin position="81"/>
        <end position="105"/>
    </location>
</feature>
<dbReference type="Pfam" id="PF13440">
    <property type="entry name" value="Polysacc_synt_3"/>
    <property type="match status" value="1"/>
</dbReference>
<keyword evidence="6 7" id="KW-0472">Membrane</keyword>
<keyword evidence="4 7" id="KW-0812">Transmembrane</keyword>
<accession>A0ABP8LG38</accession>
<evidence type="ECO:0000256" key="6">
    <source>
        <dbReference type="ARBA" id="ARBA00023136"/>
    </source>
</evidence>
<evidence type="ECO:0000256" key="4">
    <source>
        <dbReference type="ARBA" id="ARBA00022692"/>
    </source>
</evidence>
<name>A0ABP8LG38_9BACT</name>
<gene>
    <name evidence="8" type="ORF">GCM10023188_12210</name>
</gene>
<dbReference type="Proteomes" id="UP001500552">
    <property type="component" value="Unassembled WGS sequence"/>
</dbReference>
<feature type="transmembrane region" description="Helical" evidence="7">
    <location>
        <begin position="289"/>
        <end position="308"/>
    </location>
</feature>
<evidence type="ECO:0000256" key="1">
    <source>
        <dbReference type="ARBA" id="ARBA00004651"/>
    </source>
</evidence>
<comment type="similarity">
    <text evidence="2">Belongs to the polysaccharide synthase family.</text>
</comment>
<comment type="subcellular location">
    <subcellularLocation>
        <location evidence="1">Cell membrane</location>
        <topology evidence="1">Multi-pass membrane protein</topology>
    </subcellularLocation>
</comment>
<evidence type="ECO:0000256" key="3">
    <source>
        <dbReference type="ARBA" id="ARBA00022475"/>
    </source>
</evidence>
<feature type="transmembrane region" description="Helical" evidence="7">
    <location>
        <begin position="45"/>
        <end position="69"/>
    </location>
</feature>
<keyword evidence="9" id="KW-1185">Reference proteome</keyword>
<feature type="transmembrane region" description="Helical" evidence="7">
    <location>
        <begin position="117"/>
        <end position="136"/>
    </location>
</feature>
<evidence type="ECO:0000313" key="8">
    <source>
        <dbReference type="EMBL" id="GAA4428200.1"/>
    </source>
</evidence>
<dbReference type="EMBL" id="BAABHC010000004">
    <property type="protein sequence ID" value="GAA4428200.1"/>
    <property type="molecule type" value="Genomic_DNA"/>
</dbReference>
<dbReference type="InterPro" id="IPR050833">
    <property type="entry name" value="Poly_Biosynth_Transport"/>
</dbReference>
<feature type="transmembrane region" description="Helical" evidence="7">
    <location>
        <begin position="320"/>
        <end position="343"/>
    </location>
</feature>
<dbReference type="CDD" id="cd13127">
    <property type="entry name" value="MATE_tuaB_like"/>
    <property type="match status" value="1"/>
</dbReference>
<comment type="caution">
    <text evidence="8">The sequence shown here is derived from an EMBL/GenBank/DDBJ whole genome shotgun (WGS) entry which is preliminary data.</text>
</comment>
<evidence type="ECO:0000256" key="7">
    <source>
        <dbReference type="SAM" id="Phobius"/>
    </source>
</evidence>
<feature type="transmembrane region" description="Helical" evidence="7">
    <location>
        <begin position="221"/>
        <end position="239"/>
    </location>
</feature>
<reference evidence="9" key="1">
    <citation type="journal article" date="2019" name="Int. J. Syst. Evol. Microbiol.">
        <title>The Global Catalogue of Microorganisms (GCM) 10K type strain sequencing project: providing services to taxonomists for standard genome sequencing and annotation.</title>
        <authorList>
            <consortium name="The Broad Institute Genomics Platform"/>
            <consortium name="The Broad Institute Genome Sequencing Center for Infectious Disease"/>
            <person name="Wu L."/>
            <person name="Ma J."/>
        </authorList>
    </citation>
    <scope>NUCLEOTIDE SEQUENCE [LARGE SCALE GENOMIC DNA]</scope>
    <source>
        <strain evidence="9">JCM 17926</strain>
    </source>
</reference>
<feature type="transmembrane region" description="Helical" evidence="7">
    <location>
        <begin position="251"/>
        <end position="269"/>
    </location>
</feature>
<feature type="transmembrane region" description="Helical" evidence="7">
    <location>
        <begin position="148"/>
        <end position="166"/>
    </location>
</feature>
<organism evidence="8 9">
    <name type="scientific">Pontibacter saemangeumensis</name>
    <dbReference type="NCBI Taxonomy" id="1084525"/>
    <lineage>
        <taxon>Bacteria</taxon>
        <taxon>Pseudomonadati</taxon>
        <taxon>Bacteroidota</taxon>
        <taxon>Cytophagia</taxon>
        <taxon>Cytophagales</taxon>
        <taxon>Hymenobacteraceae</taxon>
        <taxon>Pontibacter</taxon>
    </lineage>
</organism>
<evidence type="ECO:0000256" key="5">
    <source>
        <dbReference type="ARBA" id="ARBA00022989"/>
    </source>
</evidence>
<dbReference type="PANTHER" id="PTHR30250">
    <property type="entry name" value="PST FAMILY PREDICTED COLANIC ACID TRANSPORTER"/>
    <property type="match status" value="1"/>
</dbReference>
<dbReference type="PANTHER" id="PTHR30250:SF10">
    <property type="entry name" value="LIPOPOLYSACCHARIDE BIOSYNTHESIS PROTEIN WZXC"/>
    <property type="match status" value="1"/>
</dbReference>
<sequence>MTSTLKSKVLSATKWSILSEIVSKTITPLVFLTLTKILAPEDFGVVSVAILILNFCQIIIEAGLTKTLIFKQERINEIANVVFWANLFLSIVVFISVFSFSHSIADYFNDDRVINVVRIYGALIIVSGISAVQSSLLQKDLNFKKLFWIKLLTTLTPGLFSVPLAFYGYGYWAILTGNIASQILQCTFLWKFSKWRPTYSFDFKILKELLPFTKWVLLESILYYSIAWGDSIIAGRFLGLKDLGVYTTGNNIVNIIFSLIFTPLFPIIFSSFSQVQHDLEKLKIYFVKIIKYLSAFSLPIGIGLFSINEYIEITIFNDKWASLGVVIGLIAIKDSIGYLISINSEVYRSIGKPDLNVKLSLLHLLFIPLYIYSAQFGLFWFCIARISTLITIPPHIFVVAKIFDFKKSFFWNSIKTNLFCSIVMLLVIEAFKLFLGENYSLTYLIVLIFVGGVSYISLTWLINKTLFKEIIDVTLQRSLIKKNV</sequence>
<feature type="transmembrane region" description="Helical" evidence="7">
    <location>
        <begin position="416"/>
        <end position="435"/>
    </location>
</feature>
<keyword evidence="5 7" id="KW-1133">Transmembrane helix</keyword>
<keyword evidence="3" id="KW-1003">Cell membrane</keyword>
<protein>
    <submittedName>
        <fullName evidence="8">Lipopolysaccharide biosynthesis protein</fullName>
    </submittedName>
</protein>
<feature type="transmembrane region" description="Helical" evidence="7">
    <location>
        <begin position="441"/>
        <end position="462"/>
    </location>
</feature>
<evidence type="ECO:0000313" key="9">
    <source>
        <dbReference type="Proteomes" id="UP001500552"/>
    </source>
</evidence>
<proteinExistence type="inferred from homology"/>
<dbReference type="RefSeq" id="WP_345157552.1">
    <property type="nucleotide sequence ID" value="NZ_BAABHC010000004.1"/>
</dbReference>